<evidence type="ECO:0000256" key="3">
    <source>
        <dbReference type="ARBA" id="ARBA00022618"/>
    </source>
</evidence>
<feature type="region of interest" description="Disordered" evidence="8">
    <location>
        <begin position="1"/>
        <end position="29"/>
    </location>
</feature>
<keyword evidence="11" id="KW-1185">Reference proteome</keyword>
<dbReference type="InterPro" id="IPR056150">
    <property type="entry name" value="WD40_CDC20-Fz"/>
</dbReference>
<feature type="repeat" description="WD" evidence="7">
    <location>
        <begin position="281"/>
        <end position="322"/>
    </location>
</feature>
<evidence type="ECO:0000259" key="9">
    <source>
        <dbReference type="Pfam" id="PF24807"/>
    </source>
</evidence>
<evidence type="ECO:0000256" key="2">
    <source>
        <dbReference type="ARBA" id="ARBA00022574"/>
    </source>
</evidence>
<evidence type="ECO:0000256" key="7">
    <source>
        <dbReference type="PROSITE-ProRule" id="PRU00221"/>
    </source>
</evidence>
<reference evidence="11" key="1">
    <citation type="journal article" date="2014" name="Proc. Natl. Acad. Sci. U.S.A.">
        <title>Extensive sampling of basidiomycete genomes demonstrates inadequacy of the white-rot/brown-rot paradigm for wood decay fungi.</title>
        <authorList>
            <person name="Riley R."/>
            <person name="Salamov A.A."/>
            <person name="Brown D.W."/>
            <person name="Nagy L.G."/>
            <person name="Floudas D."/>
            <person name="Held B.W."/>
            <person name="Levasseur A."/>
            <person name="Lombard V."/>
            <person name="Morin E."/>
            <person name="Otillar R."/>
            <person name="Lindquist E.A."/>
            <person name="Sun H."/>
            <person name="LaButti K.M."/>
            <person name="Schmutz J."/>
            <person name="Jabbour D."/>
            <person name="Luo H."/>
            <person name="Baker S.E."/>
            <person name="Pisabarro A.G."/>
            <person name="Walton J.D."/>
            <person name="Blanchette R.A."/>
            <person name="Henrissat B."/>
            <person name="Martin F."/>
            <person name="Cullen D."/>
            <person name="Hibbett D.S."/>
            <person name="Grigoriev I.V."/>
        </authorList>
    </citation>
    <scope>NUCLEOTIDE SEQUENCE [LARGE SCALE GENOMIC DNA]</scope>
    <source>
        <strain evidence="11">MUCL 33604</strain>
    </source>
</reference>
<evidence type="ECO:0000313" key="11">
    <source>
        <dbReference type="Proteomes" id="UP000027265"/>
    </source>
</evidence>
<evidence type="ECO:0000256" key="4">
    <source>
        <dbReference type="ARBA" id="ARBA00022737"/>
    </source>
</evidence>
<dbReference type="GO" id="GO:0051301">
    <property type="term" value="P:cell division"/>
    <property type="evidence" value="ECO:0007669"/>
    <property type="project" value="UniProtKB-KW"/>
</dbReference>
<keyword evidence="6" id="KW-0131">Cell cycle</keyword>
<name>A0A067Q051_9AGAM</name>
<dbReference type="HOGENOM" id="CLU_014831_6_0_1"/>
<dbReference type="InterPro" id="IPR015943">
    <property type="entry name" value="WD40/YVTN_repeat-like_dom_sf"/>
</dbReference>
<dbReference type="PANTHER" id="PTHR19918">
    <property type="entry name" value="CELL DIVISION CYCLE 20 CDC20 FIZZY -RELATED"/>
    <property type="match status" value="1"/>
</dbReference>
<dbReference type="PROSITE" id="PS50082">
    <property type="entry name" value="WD_REPEATS_2"/>
    <property type="match status" value="1"/>
</dbReference>
<protein>
    <recommendedName>
        <fullName evidence="9">CDC20/Fizzy WD40 domain-containing protein</fullName>
    </recommendedName>
</protein>
<evidence type="ECO:0000313" key="10">
    <source>
        <dbReference type="EMBL" id="KDQ55961.1"/>
    </source>
</evidence>
<dbReference type="GO" id="GO:0005680">
    <property type="term" value="C:anaphase-promoting complex"/>
    <property type="evidence" value="ECO:0007669"/>
    <property type="project" value="TreeGrafter"/>
</dbReference>
<evidence type="ECO:0000256" key="1">
    <source>
        <dbReference type="ARBA" id="ARBA00006445"/>
    </source>
</evidence>
<dbReference type="Pfam" id="PF24807">
    <property type="entry name" value="WD40_CDC20-Fz"/>
    <property type="match status" value="1"/>
</dbReference>
<dbReference type="GO" id="GO:0031145">
    <property type="term" value="P:anaphase-promoting complex-dependent catabolic process"/>
    <property type="evidence" value="ECO:0007669"/>
    <property type="project" value="TreeGrafter"/>
</dbReference>
<keyword evidence="2 7" id="KW-0853">WD repeat</keyword>
<comment type="similarity">
    <text evidence="1">Belongs to the WD repeat CDC20/Fizzy family.</text>
</comment>
<keyword evidence="5" id="KW-0498">Mitosis</keyword>
<dbReference type="STRING" id="933084.A0A067Q051"/>
<evidence type="ECO:0000256" key="8">
    <source>
        <dbReference type="SAM" id="MobiDB-lite"/>
    </source>
</evidence>
<dbReference type="GO" id="GO:0010997">
    <property type="term" value="F:anaphase-promoting complex binding"/>
    <property type="evidence" value="ECO:0007669"/>
    <property type="project" value="InterPro"/>
</dbReference>
<dbReference type="InterPro" id="IPR036322">
    <property type="entry name" value="WD40_repeat_dom_sf"/>
</dbReference>
<dbReference type="OrthoDB" id="10263272at2759"/>
<evidence type="ECO:0000256" key="6">
    <source>
        <dbReference type="ARBA" id="ARBA00023306"/>
    </source>
</evidence>
<dbReference type="EMBL" id="KL197723">
    <property type="protein sequence ID" value="KDQ55961.1"/>
    <property type="molecule type" value="Genomic_DNA"/>
</dbReference>
<dbReference type="GO" id="GO:1990757">
    <property type="term" value="F:ubiquitin ligase activator activity"/>
    <property type="evidence" value="ECO:0007669"/>
    <property type="project" value="TreeGrafter"/>
</dbReference>
<dbReference type="Gene3D" id="2.130.10.10">
    <property type="entry name" value="YVTN repeat-like/Quinoprotein amine dehydrogenase"/>
    <property type="match status" value="1"/>
</dbReference>
<dbReference type="InterPro" id="IPR033010">
    <property type="entry name" value="Cdc20/Fizzy"/>
</dbReference>
<feature type="domain" description="CDC20/Fizzy WD40" evidence="9">
    <location>
        <begin position="148"/>
        <end position="478"/>
    </location>
</feature>
<dbReference type="Proteomes" id="UP000027265">
    <property type="component" value="Unassembled WGS sequence"/>
</dbReference>
<dbReference type="InterPro" id="IPR001680">
    <property type="entry name" value="WD40_rpt"/>
</dbReference>
<accession>A0A067Q051</accession>
<dbReference type="PANTHER" id="PTHR19918:SF8">
    <property type="entry name" value="FI02843P"/>
    <property type="match status" value="1"/>
</dbReference>
<keyword evidence="4" id="KW-0677">Repeat</keyword>
<proteinExistence type="inferred from homology"/>
<dbReference type="SUPFAM" id="SSF50978">
    <property type="entry name" value="WD40 repeat-like"/>
    <property type="match status" value="1"/>
</dbReference>
<dbReference type="AlphaFoldDB" id="A0A067Q051"/>
<gene>
    <name evidence="10" type="ORF">JAAARDRAFT_36753</name>
</gene>
<dbReference type="SMART" id="SM00320">
    <property type="entry name" value="WD40"/>
    <property type="match status" value="5"/>
</dbReference>
<dbReference type="InParanoid" id="A0A067Q051"/>
<sequence length="500" mass="54726">MSSRDSPSVLDCETPRRKRSYSGPRSTIGLSNKQRRISLASIDISREIDGPVESYGQLTASDRFISSRPDTLFPLNVTPRTNRIARKFGLADERILQFTDSSRAVATESPETHLFRRSAATLLLKPSVIPSTSVMANLGARQHFILALDGPGISMDPYAYPLAWSTQNFIAVACSLDVYHQNLDTKSISHLCKLKLRQGKVHTIDWAGSDSPNTLGLGTLQGTVQIWDATGKGTKTRSWTDPLWIGVGGMSWNKDLLAVGKGDGKVLVYDTRAPGDTIKKVGGHKGKVHGVKWSTDGKYLATGDDNGTVFVWDWRMGKNLAEGDKRSGKMKHSAPVKALGWCPWRPELLATGSMIPDGSIRIWNANTLHVSTLTSPSPSPKHTISLRTSVTSLHWSPHCKELLSTHSASCDPAPPLLGSRNTNNSPRFSNSITVHSYPSYDHLVSVPAHLAGIGHSCLGPDGTQLFTLCQNEENMKLWQVWGAPEKVYREVGVLDKCSIR</sequence>
<dbReference type="GO" id="GO:1905786">
    <property type="term" value="P:positive regulation of anaphase-promoting complex-dependent catabolic process"/>
    <property type="evidence" value="ECO:0007669"/>
    <property type="project" value="TreeGrafter"/>
</dbReference>
<dbReference type="PROSITE" id="PS50294">
    <property type="entry name" value="WD_REPEATS_REGION"/>
    <property type="match status" value="1"/>
</dbReference>
<evidence type="ECO:0000256" key="5">
    <source>
        <dbReference type="ARBA" id="ARBA00022776"/>
    </source>
</evidence>
<keyword evidence="3" id="KW-0132">Cell division</keyword>
<organism evidence="10 11">
    <name type="scientific">Jaapia argillacea MUCL 33604</name>
    <dbReference type="NCBI Taxonomy" id="933084"/>
    <lineage>
        <taxon>Eukaryota</taxon>
        <taxon>Fungi</taxon>
        <taxon>Dikarya</taxon>
        <taxon>Basidiomycota</taxon>
        <taxon>Agaricomycotina</taxon>
        <taxon>Agaricomycetes</taxon>
        <taxon>Agaricomycetidae</taxon>
        <taxon>Jaapiales</taxon>
        <taxon>Jaapiaceae</taxon>
        <taxon>Jaapia</taxon>
    </lineage>
</organism>